<dbReference type="KEGG" id="xcb:XC_1888"/>
<feature type="transmembrane region" description="Helical" evidence="1">
    <location>
        <begin position="173"/>
        <end position="191"/>
    </location>
</feature>
<dbReference type="Gene3D" id="2.40.50.140">
    <property type="entry name" value="Nucleic acid-binding proteins"/>
    <property type="match status" value="1"/>
</dbReference>
<reference evidence="2 3" key="1">
    <citation type="journal article" date="2005" name="Genome Res.">
        <title>Comparative and functional genomic analyses of the pathogenicity of phytopathogen Xanthomonas campestris pv. campestris.</title>
        <authorList>
            <person name="Qian W."/>
            <person name="Jia Y."/>
            <person name="Ren S.X."/>
            <person name="He Y.Q."/>
            <person name="Feng J.X."/>
            <person name="Lu L.F."/>
            <person name="Sun Q."/>
            <person name="Ying G."/>
            <person name="Tang D.J."/>
            <person name="Tang H."/>
            <person name="Wu W."/>
            <person name="Hao P."/>
            <person name="Wang L."/>
            <person name="Jiang B.L."/>
            <person name="Zeng S."/>
            <person name="Gu W.Y."/>
            <person name="Lu G."/>
            <person name="Rong L."/>
            <person name="Tian Y."/>
            <person name="Yao Z."/>
            <person name="Fu G."/>
            <person name="Chen B."/>
            <person name="Fang R."/>
            <person name="Qiang B."/>
            <person name="Chen Z."/>
            <person name="Zhao G.P."/>
            <person name="Tang J.L."/>
            <person name="He C."/>
        </authorList>
    </citation>
    <scope>NUCLEOTIDE SEQUENCE [LARGE SCALE GENOMIC DNA]</scope>
    <source>
        <strain evidence="2 3">8004</strain>
    </source>
</reference>
<dbReference type="GO" id="GO:0003730">
    <property type="term" value="F:mRNA 3'-UTR binding"/>
    <property type="evidence" value="ECO:0007669"/>
    <property type="project" value="TreeGrafter"/>
</dbReference>
<organism evidence="2 3">
    <name type="scientific">Xanthomonas campestris pv. campestris (strain 8004)</name>
    <dbReference type="NCBI Taxonomy" id="314565"/>
    <lineage>
        <taxon>Bacteria</taxon>
        <taxon>Pseudomonadati</taxon>
        <taxon>Pseudomonadota</taxon>
        <taxon>Gammaproteobacteria</taxon>
        <taxon>Lysobacterales</taxon>
        <taxon>Lysobacteraceae</taxon>
        <taxon>Xanthomonas</taxon>
    </lineage>
</organism>
<accession>A0A0H2X6Y9</accession>
<dbReference type="SUPFAM" id="SSF50249">
    <property type="entry name" value="Nucleic acid-binding proteins"/>
    <property type="match status" value="1"/>
</dbReference>
<evidence type="ECO:0000256" key="1">
    <source>
        <dbReference type="SAM" id="Phobius"/>
    </source>
</evidence>
<dbReference type="InterPro" id="IPR010718">
    <property type="entry name" value="DUF1294"/>
</dbReference>
<protein>
    <submittedName>
        <fullName evidence="2">Integral membrane protein</fullName>
    </submittedName>
</protein>
<dbReference type="PANTHER" id="PTHR12962">
    <property type="entry name" value="CALCIUM-REGULATED HEAT STABLE PROTEIN CRHSP-24-RELATED"/>
    <property type="match status" value="1"/>
</dbReference>
<dbReference type="CDD" id="cd04458">
    <property type="entry name" value="CSP_CDS"/>
    <property type="match status" value="1"/>
</dbReference>
<dbReference type="AlphaFoldDB" id="A0A0H2X6Y9"/>
<dbReference type="DNASU" id="998818"/>
<dbReference type="GO" id="GO:0005737">
    <property type="term" value="C:cytoplasm"/>
    <property type="evidence" value="ECO:0007669"/>
    <property type="project" value="TreeGrafter"/>
</dbReference>
<evidence type="ECO:0000313" key="3">
    <source>
        <dbReference type="Proteomes" id="UP000000420"/>
    </source>
</evidence>
<evidence type="ECO:0000313" key="2">
    <source>
        <dbReference type="EMBL" id="AAY48951.1"/>
    </source>
</evidence>
<proteinExistence type="predicted"/>
<feature type="transmembrane region" description="Helical" evidence="1">
    <location>
        <begin position="87"/>
        <end position="104"/>
    </location>
</feature>
<name>A0A0H2X6Y9_XANC8</name>
<dbReference type="HOGENOM" id="CLU_091970_0_0_6"/>
<sequence>MRYQGRLSDWDDHKGFGFVVPHGGGERAFVHIGAFGPQRRRPCNGDVLTYAVQRDAHARLKATQVRWADRSTQARTRQRGSGLPRKFIAAMFLGAIVAAVVLQRLPLLVLLWYVAASGVAVLAYAIDKSAAQRNQWRTPEATLHLIGVLGGWPGALLAQEWFRHKCSKAAFQLAFWITAGLNVGLLLWAWLQPGLMATLRAVLD</sequence>
<keyword evidence="1" id="KW-0812">Transmembrane</keyword>
<dbReference type="RefSeq" id="WP_011037374.1">
    <property type="nucleotide sequence ID" value="NC_007086.1"/>
</dbReference>
<dbReference type="PANTHER" id="PTHR12962:SF1">
    <property type="entry name" value="COLD SHOCK DOMAIN-CONTAINING PROTEIN CG9705"/>
    <property type="match status" value="1"/>
</dbReference>
<keyword evidence="1" id="KW-1133">Transmembrane helix</keyword>
<feature type="transmembrane region" description="Helical" evidence="1">
    <location>
        <begin position="110"/>
        <end position="127"/>
    </location>
</feature>
<dbReference type="Proteomes" id="UP000000420">
    <property type="component" value="Chromosome"/>
</dbReference>
<dbReference type="GO" id="GO:0043488">
    <property type="term" value="P:regulation of mRNA stability"/>
    <property type="evidence" value="ECO:0007669"/>
    <property type="project" value="TreeGrafter"/>
</dbReference>
<dbReference type="Pfam" id="PF06961">
    <property type="entry name" value="DUF1294"/>
    <property type="match status" value="1"/>
</dbReference>
<gene>
    <name evidence="2" type="ordered locus">XC_1888</name>
</gene>
<dbReference type="EMBL" id="CP000050">
    <property type="protein sequence ID" value="AAY48951.1"/>
    <property type="molecule type" value="Genomic_DNA"/>
</dbReference>
<dbReference type="InterPro" id="IPR002059">
    <property type="entry name" value="CSP_DNA-bd"/>
</dbReference>
<keyword evidence="1" id="KW-0472">Membrane</keyword>
<dbReference type="InterPro" id="IPR012340">
    <property type="entry name" value="NA-bd_OB-fold"/>
</dbReference>
<dbReference type="InterPro" id="IPR052069">
    <property type="entry name" value="Ca-reg_mRNA-binding_domain"/>
</dbReference>